<dbReference type="Gene3D" id="1.25.10.10">
    <property type="entry name" value="Leucine-rich Repeat Variant"/>
    <property type="match status" value="1"/>
</dbReference>
<dbReference type="SUPFAM" id="SSF48371">
    <property type="entry name" value="ARM repeat"/>
    <property type="match status" value="1"/>
</dbReference>
<dbReference type="Pfam" id="PF24140">
    <property type="entry name" value="TPR_TNPO3_IPO13_3rd"/>
    <property type="match status" value="1"/>
</dbReference>
<accession>F6T6E4</accession>
<name>F6T6E4_CIOIN</name>
<dbReference type="AlphaFoldDB" id="F6T6E4"/>
<dbReference type="InterPro" id="IPR058537">
    <property type="entry name" value="TPR_TNPO3_IPO13_4th"/>
</dbReference>
<dbReference type="Pfam" id="PF18773">
    <property type="entry name" value="Importin_rep"/>
    <property type="match status" value="1"/>
</dbReference>
<organism evidence="12 13">
    <name type="scientific">Ciona intestinalis</name>
    <name type="common">Transparent sea squirt</name>
    <name type="synonym">Ascidia intestinalis</name>
    <dbReference type="NCBI Taxonomy" id="7719"/>
    <lineage>
        <taxon>Eukaryota</taxon>
        <taxon>Metazoa</taxon>
        <taxon>Chordata</taxon>
        <taxon>Tunicata</taxon>
        <taxon>Ascidiacea</taxon>
        <taxon>Phlebobranchia</taxon>
        <taxon>Cionidae</taxon>
        <taxon>Ciona</taxon>
    </lineage>
</organism>
<dbReference type="PANTHER" id="PTHR12363">
    <property type="entry name" value="TRANSPORTIN 3 AND IMPORTIN 13"/>
    <property type="match status" value="1"/>
</dbReference>
<dbReference type="STRING" id="7719.ENSCINP00000003764"/>
<dbReference type="GO" id="GO:0005634">
    <property type="term" value="C:nucleus"/>
    <property type="evidence" value="ECO:0007669"/>
    <property type="project" value="UniProtKB-SubCell"/>
</dbReference>
<keyword evidence="13" id="KW-1185">Reference proteome</keyword>
<evidence type="ECO:0000313" key="13">
    <source>
        <dbReference type="Proteomes" id="UP000008144"/>
    </source>
</evidence>
<dbReference type="GO" id="GO:0005737">
    <property type="term" value="C:cytoplasm"/>
    <property type="evidence" value="ECO:0000318"/>
    <property type="project" value="GO_Central"/>
</dbReference>
<evidence type="ECO:0000256" key="6">
    <source>
        <dbReference type="ARBA" id="ARBA00022448"/>
    </source>
</evidence>
<protein>
    <recommendedName>
        <fullName evidence="5">Importin-13</fullName>
    </recommendedName>
</protein>
<dbReference type="InterPro" id="IPR040520">
    <property type="entry name" value="Importin_rep_3"/>
</dbReference>
<reference evidence="13" key="1">
    <citation type="journal article" date="2002" name="Science">
        <title>The draft genome of Ciona intestinalis: insights into chordate and vertebrate origins.</title>
        <authorList>
            <person name="Dehal P."/>
            <person name="Satou Y."/>
            <person name="Campbell R.K."/>
            <person name="Chapman J."/>
            <person name="Degnan B."/>
            <person name="De Tomaso A."/>
            <person name="Davidson B."/>
            <person name="Di Gregorio A."/>
            <person name="Gelpke M."/>
            <person name="Goodstein D.M."/>
            <person name="Harafuji N."/>
            <person name="Hastings K.E."/>
            <person name="Ho I."/>
            <person name="Hotta K."/>
            <person name="Huang W."/>
            <person name="Kawashima T."/>
            <person name="Lemaire P."/>
            <person name="Martinez D."/>
            <person name="Meinertzhagen I.A."/>
            <person name="Necula S."/>
            <person name="Nonaka M."/>
            <person name="Putnam N."/>
            <person name="Rash S."/>
            <person name="Saiga H."/>
            <person name="Satake M."/>
            <person name="Terry A."/>
            <person name="Yamada L."/>
            <person name="Wang H.G."/>
            <person name="Awazu S."/>
            <person name="Azumi K."/>
            <person name="Boore J."/>
            <person name="Branno M."/>
            <person name="Chin-Bow S."/>
            <person name="DeSantis R."/>
            <person name="Doyle S."/>
            <person name="Francino P."/>
            <person name="Keys D.N."/>
            <person name="Haga S."/>
            <person name="Hayashi H."/>
            <person name="Hino K."/>
            <person name="Imai K.S."/>
            <person name="Inaba K."/>
            <person name="Kano S."/>
            <person name="Kobayashi K."/>
            <person name="Kobayashi M."/>
            <person name="Lee B.I."/>
            <person name="Makabe K.W."/>
            <person name="Manohar C."/>
            <person name="Matassi G."/>
            <person name="Medina M."/>
            <person name="Mochizuki Y."/>
            <person name="Mount S."/>
            <person name="Morishita T."/>
            <person name="Miura S."/>
            <person name="Nakayama A."/>
            <person name="Nishizaka S."/>
            <person name="Nomoto H."/>
            <person name="Ohta F."/>
            <person name="Oishi K."/>
            <person name="Rigoutsos I."/>
            <person name="Sano M."/>
            <person name="Sasaki A."/>
            <person name="Sasakura Y."/>
            <person name="Shoguchi E."/>
            <person name="Shin-i T."/>
            <person name="Spagnuolo A."/>
            <person name="Stainier D."/>
            <person name="Suzuki M.M."/>
            <person name="Tassy O."/>
            <person name="Takatori N."/>
            <person name="Tokuoka M."/>
            <person name="Yagi K."/>
            <person name="Yoshizaki F."/>
            <person name="Wada S."/>
            <person name="Zhang C."/>
            <person name="Hyatt P.D."/>
            <person name="Larimer F."/>
            <person name="Detter C."/>
            <person name="Doggett N."/>
            <person name="Glavina T."/>
            <person name="Hawkins T."/>
            <person name="Richardson P."/>
            <person name="Lucas S."/>
            <person name="Kohara Y."/>
            <person name="Levine M."/>
            <person name="Satoh N."/>
            <person name="Rokhsar D.S."/>
        </authorList>
    </citation>
    <scope>NUCLEOTIDE SEQUENCE [LARGE SCALE GENOMIC DNA]</scope>
</reference>
<evidence type="ECO:0000256" key="8">
    <source>
        <dbReference type="ARBA" id="ARBA00022737"/>
    </source>
</evidence>
<gene>
    <name evidence="12" type="primary">LOC100183609</name>
</gene>
<keyword evidence="7" id="KW-0963">Cytoplasm</keyword>
<keyword evidence="6" id="KW-0813">Transport</keyword>
<dbReference type="InterPro" id="IPR040709">
    <property type="entry name" value="Importin_rep_1"/>
</dbReference>
<dbReference type="GO" id="GO:0031267">
    <property type="term" value="F:small GTPase binding"/>
    <property type="evidence" value="ECO:0007669"/>
    <property type="project" value="InterPro"/>
</dbReference>
<keyword evidence="8" id="KW-0677">Repeat</keyword>
<comment type="subcellular location">
    <subcellularLocation>
        <location evidence="2">Cytoplasm</location>
    </subcellularLocation>
    <subcellularLocation>
        <location evidence="1">Nucleus</location>
    </subcellularLocation>
</comment>
<reference evidence="12" key="3">
    <citation type="submission" date="2025-09" db="UniProtKB">
        <authorList>
            <consortium name="Ensembl"/>
        </authorList>
    </citation>
    <scope>IDENTIFICATION</scope>
</reference>
<dbReference type="Proteomes" id="UP000008144">
    <property type="component" value="Unassembled WGS sequence"/>
</dbReference>
<evidence type="ECO:0000256" key="5">
    <source>
        <dbReference type="ARBA" id="ARBA00016020"/>
    </source>
</evidence>
<proteinExistence type="inferred from homology"/>
<evidence type="ECO:0000259" key="11">
    <source>
        <dbReference type="PROSITE" id="PS50166"/>
    </source>
</evidence>
<dbReference type="OMA" id="KYPAEMA"/>
<dbReference type="Pfam" id="PF24139">
    <property type="entry name" value="TPR_TNPO3_IPO13_4th"/>
    <property type="match status" value="1"/>
</dbReference>
<dbReference type="Pfam" id="PF18806">
    <property type="entry name" value="Importin_rep_3"/>
    <property type="match status" value="1"/>
</dbReference>
<dbReference type="HOGENOM" id="CLU_005996_3_0_1"/>
<evidence type="ECO:0000256" key="2">
    <source>
        <dbReference type="ARBA" id="ARBA00004496"/>
    </source>
</evidence>
<reference evidence="12" key="2">
    <citation type="submission" date="2025-08" db="UniProtKB">
        <authorList>
            <consortium name="Ensembl"/>
        </authorList>
    </citation>
    <scope>IDENTIFICATION</scope>
</reference>
<evidence type="ECO:0000256" key="10">
    <source>
        <dbReference type="ARBA" id="ARBA00023242"/>
    </source>
</evidence>
<sequence>APDFTCENIEKALHELYYNPSMSCKDTAQKWLMKAQRSPQAWQFAWKLLEEGKSTEVQHFGASSLASKISGAWKDVGEDDVEVLKDKLFEQLFRFAVSLDKKIILTRLCVAFSAFVFNCANQQLWINAIHDVIERVKEETKVILSNDQRCLILLEILTVLPEECHSANTEKYKKGNMMHVLISGFSQVIVLLNSISYQNNSVQIKNRVIKCLSSWVTLGTPLNECEELLITILGGIHQTELFDAAVDCLLNTFCSPRLHDYPNTIKKLVPLVLSLHPIFTEAVGNENSDMILGLTKVVCSLAENHTKFIIDSISDHNGGWGLICFVMDCLVLPLQYPTSENSSPISFTFWYSLQDEIQGLQGNENITMHQQLSNVYFQLVTHLLTKAKYPQDNSHNEWTADEKEQHRIYRIDISDTLMYLLEMLHTDVLHFIMQQLHAAMEQSAASTEHWHDIETCLFGIHSIVETLTETNAQLDCLQSLVNIIPKIHVNSLQLADTLLYTIGSLTEWLRNHPENLQILMSIVLPYLNNNELSLSTVLTLRRLTSECCEHLTPFTPSILQQIGTLLIKGVLRNNEETWLMQSAGYLLSVLPQAECLKYLQSLLTLNFHQLEALSKDTQSIPTKNSIIHILDLLAHLFCTLDRRQEDENGEILTTEEHPVVIVLRQLTPIIKNILEHWVSDISIMEAFCNLYDKSIRNLISGFSPLLAPLCEMLTTILKIYPHTSVLDLAQQIVLVFGADVVHKKTVSMLISAIVQVVLPIYGKGVIKDHPDIGHSFLRLLSYTSRKQSELFKLAVSANNQFNIVDVFHCASITLGMSDSESAKVGSSFFVDVLSLYSSDINIQKATSKLGRDLVALVLHGVGGNAPRTHIDNYADILQALCRHNNNDFSKWLHELAVNSTILPAEVSQTRKEYFCKQLLQSSKSKKRCRDVVKDFTLVCRGLHGTEYVAGY</sequence>
<dbReference type="GeneTree" id="ENSGT00530000063347"/>
<dbReference type="Pfam" id="PF03810">
    <property type="entry name" value="IBN_N"/>
    <property type="match status" value="1"/>
</dbReference>
<dbReference type="InterPro" id="IPR016024">
    <property type="entry name" value="ARM-type_fold"/>
</dbReference>
<dbReference type="InterPro" id="IPR001494">
    <property type="entry name" value="Importin-beta_N"/>
</dbReference>
<dbReference type="SMART" id="SM00913">
    <property type="entry name" value="IBN_N"/>
    <property type="match status" value="1"/>
</dbReference>
<dbReference type="InterPro" id="IPR051345">
    <property type="entry name" value="Importin_beta-like_NTR"/>
</dbReference>
<keyword evidence="9" id="KW-0653">Protein transport</keyword>
<dbReference type="Pfam" id="PF08389">
    <property type="entry name" value="Xpo1"/>
    <property type="match status" value="1"/>
</dbReference>
<dbReference type="InterPro" id="IPR013598">
    <property type="entry name" value="Exportin-1/Importin-b-like"/>
</dbReference>
<dbReference type="PANTHER" id="PTHR12363:SF33">
    <property type="entry name" value="IMPORTIN-13"/>
    <property type="match status" value="1"/>
</dbReference>
<keyword evidence="10" id="KW-0539">Nucleus</keyword>
<evidence type="ECO:0000256" key="7">
    <source>
        <dbReference type="ARBA" id="ARBA00022490"/>
    </source>
</evidence>
<dbReference type="FunFam" id="1.25.10.10:FF:000107">
    <property type="entry name" value="Importin-13"/>
    <property type="match status" value="1"/>
</dbReference>
<evidence type="ECO:0000313" key="12">
    <source>
        <dbReference type="Ensembl" id="ENSCINP00000003764.3"/>
    </source>
</evidence>
<dbReference type="InterPro" id="IPR057942">
    <property type="entry name" value="TPR_TNPO3_IPO13_3rd"/>
</dbReference>
<dbReference type="FunCoup" id="F6T6E4">
    <property type="interactions" value="35"/>
</dbReference>
<evidence type="ECO:0000256" key="1">
    <source>
        <dbReference type="ARBA" id="ARBA00004123"/>
    </source>
</evidence>
<comment type="subunit">
    <text evidence="4">Interacts with UBC9, RAN, RBM8A, eIF-1A and PAX6.</text>
</comment>
<dbReference type="Ensembl" id="ENSCINT00000003764.3">
    <property type="protein sequence ID" value="ENSCINP00000003764.3"/>
    <property type="gene ID" value="ENSCING00000001863.3"/>
</dbReference>
<dbReference type="GO" id="GO:0006606">
    <property type="term" value="P:protein import into nucleus"/>
    <property type="evidence" value="ECO:0000318"/>
    <property type="project" value="GO_Central"/>
</dbReference>
<feature type="domain" description="Importin N-terminal" evidence="11">
    <location>
        <begin position="28"/>
        <end position="94"/>
    </location>
</feature>
<dbReference type="InParanoid" id="F6T6E4"/>
<dbReference type="InterPro" id="IPR011989">
    <property type="entry name" value="ARM-like"/>
</dbReference>
<comment type="similarity">
    <text evidence="3">Belongs to the importin beta family.</text>
</comment>
<evidence type="ECO:0000256" key="3">
    <source>
        <dbReference type="ARBA" id="ARBA00007991"/>
    </source>
</evidence>
<evidence type="ECO:0000256" key="9">
    <source>
        <dbReference type="ARBA" id="ARBA00022927"/>
    </source>
</evidence>
<dbReference type="PROSITE" id="PS50166">
    <property type="entry name" value="IMPORTIN_B_NT"/>
    <property type="match status" value="1"/>
</dbReference>
<evidence type="ECO:0000256" key="4">
    <source>
        <dbReference type="ARBA" id="ARBA00011422"/>
    </source>
</evidence>